<proteinExistence type="predicted"/>
<keyword evidence="2" id="KW-1185">Reference proteome</keyword>
<sequence length="79" mass="9045">MSEEGNMPTFQFKKLLNDDQELYKWLVTMITQTGIARVENAPKEKGQLQILGERVGYLMETTYGLVSMLMLPSLSFLQV</sequence>
<dbReference type="Gene3D" id="3.60.130.10">
    <property type="entry name" value="Clavaminate synthase-like"/>
    <property type="match status" value="1"/>
</dbReference>
<dbReference type="EMBL" id="CACRXK020023145">
    <property type="protein sequence ID" value="CAB4037483.1"/>
    <property type="molecule type" value="Genomic_DNA"/>
</dbReference>
<comment type="caution">
    <text evidence="1">The sequence shown here is derived from an EMBL/GenBank/DDBJ whole genome shotgun (WGS) entry which is preliminary data.</text>
</comment>
<dbReference type="AlphaFoldDB" id="A0A6S7LHW0"/>
<accession>A0A6S7LHW0</accession>
<dbReference type="OrthoDB" id="406634at2759"/>
<dbReference type="Proteomes" id="UP001152795">
    <property type="component" value="Unassembled WGS sequence"/>
</dbReference>
<organism evidence="1 2">
    <name type="scientific">Paramuricea clavata</name>
    <name type="common">Red gorgonian</name>
    <name type="synonym">Violescent sea-whip</name>
    <dbReference type="NCBI Taxonomy" id="317549"/>
    <lineage>
        <taxon>Eukaryota</taxon>
        <taxon>Metazoa</taxon>
        <taxon>Cnidaria</taxon>
        <taxon>Anthozoa</taxon>
        <taxon>Octocorallia</taxon>
        <taxon>Malacalcyonacea</taxon>
        <taxon>Plexauridae</taxon>
        <taxon>Paramuricea</taxon>
    </lineage>
</organism>
<dbReference type="InterPro" id="IPR042098">
    <property type="entry name" value="TauD-like_sf"/>
</dbReference>
<gene>
    <name evidence="1" type="ORF">PACLA_8A024272</name>
</gene>
<reference evidence="1" key="1">
    <citation type="submission" date="2020-04" db="EMBL/GenBank/DDBJ databases">
        <authorList>
            <person name="Alioto T."/>
            <person name="Alioto T."/>
            <person name="Gomez Garrido J."/>
        </authorList>
    </citation>
    <scope>NUCLEOTIDE SEQUENCE</scope>
    <source>
        <strain evidence="1">A484AB</strain>
    </source>
</reference>
<name>A0A6S7LHW0_PARCT</name>
<evidence type="ECO:0000313" key="1">
    <source>
        <dbReference type="EMBL" id="CAB4037483.1"/>
    </source>
</evidence>
<evidence type="ECO:0000313" key="2">
    <source>
        <dbReference type="Proteomes" id="UP001152795"/>
    </source>
</evidence>
<protein>
    <submittedName>
        <fullName evidence="1">Uncharacterized protein</fullName>
    </submittedName>
</protein>